<dbReference type="Proteomes" id="UP000262825">
    <property type="component" value="Unassembled WGS sequence"/>
</dbReference>
<accession>A0A376BAA3</accession>
<dbReference type="CDD" id="cd03788">
    <property type="entry name" value="GT20_TPS"/>
    <property type="match status" value="1"/>
</dbReference>
<dbReference type="Pfam" id="PF00982">
    <property type="entry name" value="Glyco_transf_20"/>
    <property type="match status" value="1"/>
</dbReference>
<dbReference type="FunFam" id="3.40.50.2000:FF:000099">
    <property type="entry name" value="Alpha,alpha-trehalose phosphate synthase subunit, putative"/>
    <property type="match status" value="1"/>
</dbReference>
<dbReference type="GO" id="GO:0004805">
    <property type="term" value="F:trehalose-phosphatase activity"/>
    <property type="evidence" value="ECO:0007669"/>
    <property type="project" value="TreeGrafter"/>
</dbReference>
<dbReference type="PANTHER" id="PTHR10788:SF15">
    <property type="entry name" value="TREHALOSE SYNTHASE COMPLEX REGULATORY SUBUNIT TPS3-RELATED"/>
    <property type="match status" value="1"/>
</dbReference>
<keyword evidence="1" id="KW-0597">Phosphoprotein</keyword>
<name>A0A376BAA3_9ASCO</name>
<evidence type="ECO:0000256" key="2">
    <source>
        <dbReference type="SAM" id="MobiDB-lite"/>
    </source>
</evidence>
<protein>
    <submittedName>
        <fullName evidence="3">Related to Trehalose synthase complex regulatory subunit TSL1</fullName>
    </submittedName>
</protein>
<dbReference type="GO" id="GO:0005946">
    <property type="term" value="C:alpha,alpha-trehalose-phosphate synthase complex (UDP-forming)"/>
    <property type="evidence" value="ECO:0007669"/>
    <property type="project" value="TreeGrafter"/>
</dbReference>
<organism evidence="3 4">
    <name type="scientific">Saccharomycodes ludwigii</name>
    <dbReference type="NCBI Taxonomy" id="36035"/>
    <lineage>
        <taxon>Eukaryota</taxon>
        <taxon>Fungi</taxon>
        <taxon>Dikarya</taxon>
        <taxon>Ascomycota</taxon>
        <taxon>Saccharomycotina</taxon>
        <taxon>Saccharomycetes</taxon>
        <taxon>Saccharomycodales</taxon>
        <taxon>Saccharomycodaceae</taxon>
        <taxon>Saccharomycodes</taxon>
    </lineage>
</organism>
<dbReference type="PANTHER" id="PTHR10788">
    <property type="entry name" value="TREHALOSE-6-PHOSPHATE SYNTHASE"/>
    <property type="match status" value="1"/>
</dbReference>
<dbReference type="GO" id="GO:0003825">
    <property type="term" value="F:alpha,alpha-trehalose-phosphate synthase (UDP-forming) activity"/>
    <property type="evidence" value="ECO:0007669"/>
    <property type="project" value="TreeGrafter"/>
</dbReference>
<feature type="region of interest" description="Disordered" evidence="2">
    <location>
        <begin position="1173"/>
        <end position="1192"/>
    </location>
</feature>
<proteinExistence type="predicted"/>
<feature type="compositionally biased region" description="Low complexity" evidence="2">
    <location>
        <begin position="359"/>
        <end position="381"/>
    </location>
</feature>
<feature type="region of interest" description="Disordered" evidence="2">
    <location>
        <begin position="323"/>
        <end position="391"/>
    </location>
</feature>
<dbReference type="InterPro" id="IPR036412">
    <property type="entry name" value="HAD-like_sf"/>
</dbReference>
<gene>
    <name evidence="3" type="ORF">SCODWIG_03292</name>
</gene>
<dbReference type="VEuPathDB" id="FungiDB:SCODWIG_03292"/>
<dbReference type="SUPFAM" id="SSF56784">
    <property type="entry name" value="HAD-like"/>
    <property type="match status" value="1"/>
</dbReference>
<sequence>MVVIVASLFLPFKPQFEIQASVDEATALLESQPIKINTLDSTNNTPGNNSNVNTTVASGTASLRPASPIHKDSTLELISNPRSDSAPSASTAAKKMKASFATPQYDTEEASKAFMQSLTSNATPTFTGGTATPLLHPDRVTSMSTNDVNGINSGIGNAANIAAPIASTGTTAIGNVSTSSTPISHSLNEYLFDKNNSLNPASSSITPGSGNMELLSSNIEHPDLLSSGVNDPSHKPKPKHSSLYRLQSATNSATRLDATASLLKKVSYNLLHHQAANLANNNNVTDLNSAGSSPKIKYSTVITPRSRELPLDEANSNNVIEKMRQHSQNLVSSSTTSMRRIRRKSSVNSSTPNPLSPATTGGSISSTTTNLSNSCNSSNITDDTRTRSNTHNLGGVKLAKKYYDSVYQSPLNLYNSKSNTTVNKDSIYNEDEMLSDGYDSDAVFTPGESVYDDDGSNVPKFGGFSTNAKLVKESLLMGPRNIFNNANWSIVSSDKGNGGLKNAINTAILEKTFNQPVVWVGSLGVPTDNIPQHVLHDITNTMEHDFHCHSVITDDITFKGAYKNFSKEILWPTLHYQIPDNPKSKAFEDHSWNHYQELNQVFADKIIASYKEGDTIWVHDYHLLLVPGMVRDKIPHAKIGFSLHVSFPSSEVFRCLAQRNNILDGMLGSSCVGFQTKEYARHFIQTCNRLLMSDGDPEDGIKYNGRIIGINTTPIGIDAFNLQRQLNTEEVNTWRELIRAKWGNADYYVENGPATDTKVPQRKIILSKDQFDSIRGLKNKFLAYERFLRANPQYIGKIVFIQIFTGGSSSIGSGDSDLERDIISIVDRINSLNTTTDIMTQQQQVLLLHQDLDIAQYLALLSECDMYLINSMREGMNLSCHDFIVCSEDKNSPLLISEFTGSAELLQKGALLINPWDIRKIGDVMRIALEMGFEEKRRRWKKMMKQIVIYDSDNWLISMMKSVNQFWEINKQRSTIFKLSSSNLYSTYQACSEGNKLFLFKISEPPSRRILEILQDLCNMPGNVVYVMNSSDKIMLERYYCRVSNLNLIAENGAFVRIGGFWYTIMRDSTWQKDALQVLESKVERLPGSYIKMGQSLFKFHTENAEDKDRVEDVIGDTINHINTLFGSRRNIHAYLHKGIVFVQEYGLSLKALKFIMNFNAATVNTPTGQTNNSLSAASTVPNNNGTLSSSSNADAAVSFTPMSPSPSSDSITNNTYDGKFSFVCVTGSSSPVLEPLFQYVNDLKIKGKVTYTFSCVYGDPESTNAQEHVEGLNELFNILSELV</sequence>
<keyword evidence="4" id="KW-1185">Reference proteome</keyword>
<dbReference type="Pfam" id="PF02358">
    <property type="entry name" value="Trehalose_PPase"/>
    <property type="match status" value="1"/>
</dbReference>
<dbReference type="EMBL" id="UFAJ01000747">
    <property type="protein sequence ID" value="SSD61531.1"/>
    <property type="molecule type" value="Genomic_DNA"/>
</dbReference>
<evidence type="ECO:0000313" key="3">
    <source>
        <dbReference type="EMBL" id="SSD61531.1"/>
    </source>
</evidence>
<reference evidence="4" key="1">
    <citation type="submission" date="2018-06" db="EMBL/GenBank/DDBJ databases">
        <authorList>
            <person name="Guldener U."/>
        </authorList>
    </citation>
    <scope>NUCLEOTIDE SEQUENCE [LARGE SCALE GENOMIC DNA]</scope>
    <source>
        <strain evidence="4">UTAD17</strain>
    </source>
</reference>
<dbReference type="InterPro" id="IPR003337">
    <property type="entry name" value="Trehalose_PPase"/>
</dbReference>
<feature type="region of interest" description="Disordered" evidence="2">
    <location>
        <begin position="222"/>
        <end position="242"/>
    </location>
</feature>
<dbReference type="Gene3D" id="3.40.50.2000">
    <property type="entry name" value="Glycogen Phosphorylase B"/>
    <property type="match status" value="2"/>
</dbReference>
<dbReference type="GO" id="GO:0005829">
    <property type="term" value="C:cytosol"/>
    <property type="evidence" value="ECO:0007669"/>
    <property type="project" value="TreeGrafter"/>
</dbReference>
<dbReference type="GO" id="GO:0005992">
    <property type="term" value="P:trehalose biosynthetic process"/>
    <property type="evidence" value="ECO:0007669"/>
    <property type="project" value="InterPro"/>
</dbReference>
<dbReference type="SUPFAM" id="SSF53756">
    <property type="entry name" value="UDP-Glycosyltransferase/glycogen phosphorylase"/>
    <property type="match status" value="1"/>
</dbReference>
<dbReference type="InterPro" id="IPR001830">
    <property type="entry name" value="Glyco_trans_20"/>
</dbReference>
<feature type="compositionally biased region" description="Polar residues" evidence="2">
    <location>
        <begin position="347"/>
        <end position="358"/>
    </location>
</feature>
<evidence type="ECO:0000313" key="4">
    <source>
        <dbReference type="Proteomes" id="UP000262825"/>
    </source>
</evidence>
<evidence type="ECO:0000256" key="1">
    <source>
        <dbReference type="ARBA" id="ARBA00022553"/>
    </source>
</evidence>